<dbReference type="GeneID" id="20646782"/>
<organism evidence="1 2">
    <name type="scientific">Phytophthora sojae (strain P6497)</name>
    <name type="common">Soybean stem and root rot agent</name>
    <name type="synonym">Phytophthora megasperma f. sp. glycines</name>
    <dbReference type="NCBI Taxonomy" id="1094619"/>
    <lineage>
        <taxon>Eukaryota</taxon>
        <taxon>Sar</taxon>
        <taxon>Stramenopiles</taxon>
        <taxon>Oomycota</taxon>
        <taxon>Peronosporomycetes</taxon>
        <taxon>Peronosporales</taxon>
        <taxon>Peronosporaceae</taxon>
        <taxon>Phytophthora</taxon>
    </lineage>
</organism>
<evidence type="ECO:0000313" key="2">
    <source>
        <dbReference type="Proteomes" id="UP000002640"/>
    </source>
</evidence>
<dbReference type="AlphaFoldDB" id="G4ZP37"/>
<dbReference type="KEGG" id="psoj:PHYSODRAFT_334305"/>
<keyword evidence="2" id="KW-1185">Reference proteome</keyword>
<name>G4ZP37_PHYSP</name>
<gene>
    <name evidence="1" type="ORF">PHYSODRAFT_334305</name>
</gene>
<dbReference type="InParanoid" id="G4ZP37"/>
<dbReference type="InterPro" id="IPR012337">
    <property type="entry name" value="RNaseH-like_sf"/>
</dbReference>
<protein>
    <recommendedName>
        <fullName evidence="3">Integrase catalytic domain-containing protein</fullName>
    </recommendedName>
</protein>
<accession>G4ZP37</accession>
<reference evidence="1 2" key="1">
    <citation type="journal article" date="2006" name="Science">
        <title>Phytophthora genome sequences uncover evolutionary origins and mechanisms of pathogenesis.</title>
        <authorList>
            <person name="Tyler B.M."/>
            <person name="Tripathy S."/>
            <person name="Zhang X."/>
            <person name="Dehal P."/>
            <person name="Jiang R.H."/>
            <person name="Aerts A."/>
            <person name="Arredondo F.D."/>
            <person name="Baxter L."/>
            <person name="Bensasson D."/>
            <person name="Beynon J.L."/>
            <person name="Chapman J."/>
            <person name="Damasceno C.M."/>
            <person name="Dorrance A.E."/>
            <person name="Dou D."/>
            <person name="Dickerman A.W."/>
            <person name="Dubchak I.L."/>
            <person name="Garbelotto M."/>
            <person name="Gijzen M."/>
            <person name="Gordon S.G."/>
            <person name="Govers F."/>
            <person name="Grunwald N.J."/>
            <person name="Huang W."/>
            <person name="Ivors K.L."/>
            <person name="Jones R.W."/>
            <person name="Kamoun S."/>
            <person name="Krampis K."/>
            <person name="Lamour K.H."/>
            <person name="Lee M.K."/>
            <person name="McDonald W.H."/>
            <person name="Medina M."/>
            <person name="Meijer H.J."/>
            <person name="Nordberg E.K."/>
            <person name="Maclean D.J."/>
            <person name="Ospina-Giraldo M.D."/>
            <person name="Morris P.F."/>
            <person name="Phuntumart V."/>
            <person name="Putnam N.H."/>
            <person name="Rash S."/>
            <person name="Rose J.K."/>
            <person name="Sakihama Y."/>
            <person name="Salamov A.A."/>
            <person name="Savidor A."/>
            <person name="Scheuring C.F."/>
            <person name="Smith B.M."/>
            <person name="Sobral B.W."/>
            <person name="Terry A."/>
            <person name="Torto-Alalibo T.A."/>
            <person name="Win J."/>
            <person name="Xu Z."/>
            <person name="Zhang H."/>
            <person name="Grigoriev I.V."/>
            <person name="Rokhsar D.S."/>
            <person name="Boore J.L."/>
        </authorList>
    </citation>
    <scope>NUCLEOTIDE SEQUENCE [LARGE SCALE GENOMIC DNA]</scope>
    <source>
        <strain evidence="1 2">P6497</strain>
    </source>
</reference>
<dbReference type="Gene3D" id="3.30.420.10">
    <property type="entry name" value="Ribonuclease H-like superfamily/Ribonuclease H"/>
    <property type="match status" value="1"/>
</dbReference>
<dbReference type="SUPFAM" id="SSF53098">
    <property type="entry name" value="Ribonuclease H-like"/>
    <property type="match status" value="1"/>
</dbReference>
<evidence type="ECO:0000313" key="1">
    <source>
        <dbReference type="EMBL" id="EGZ16114.1"/>
    </source>
</evidence>
<dbReference type="EMBL" id="JH159155">
    <property type="protein sequence ID" value="EGZ16114.1"/>
    <property type="molecule type" value="Genomic_DNA"/>
</dbReference>
<proteinExistence type="predicted"/>
<dbReference type="Proteomes" id="UP000002640">
    <property type="component" value="Unassembled WGS sequence"/>
</dbReference>
<evidence type="ECO:0008006" key="3">
    <source>
        <dbReference type="Google" id="ProtNLM"/>
    </source>
</evidence>
<dbReference type="RefSeq" id="XP_009529863.1">
    <property type="nucleotide sequence ID" value="XM_009531568.1"/>
</dbReference>
<sequence length="172" mass="19922">MAIKGKPITSKNPQVNAICERVHLEIVNILRVRPDLHDQLDVALDYAAYAIRVSYHSVLRASPAQLLFGEDMITRELHFVNWGFLSNQRFMAILRINERENMKRIQHFYKVGDQVMLRIPAHGRKNPVSKGPFFIKKVFDYGNVCLDTGSTEYRVNIRRIFPADPAFVHFLV</sequence>
<dbReference type="GO" id="GO:0003676">
    <property type="term" value="F:nucleic acid binding"/>
    <property type="evidence" value="ECO:0007669"/>
    <property type="project" value="InterPro"/>
</dbReference>
<dbReference type="InterPro" id="IPR036397">
    <property type="entry name" value="RNaseH_sf"/>
</dbReference>